<comment type="caution">
    <text evidence="2">The sequence shown here is derived from an EMBL/GenBank/DDBJ whole genome shotgun (WGS) entry which is preliminary data.</text>
</comment>
<accession>A0A844XR85</accession>
<sequence length="108" mass="12711">MFDDTTMSRMSVELNYAFEHEIRPQLVNAFIDELGGYEIISARVAAGEYDFREADWISSYQEARRFMYHPNPLFPPLTEDDDDESENGDNDERSRKQLVTVDDEDWSF</sequence>
<keyword evidence="3" id="KW-1185">Reference proteome</keyword>
<reference evidence="2 3" key="1">
    <citation type="submission" date="2019-12" db="EMBL/GenBank/DDBJ databases">
        <title>Genomic-based taxomic classification of the family Erythrobacteraceae.</title>
        <authorList>
            <person name="Xu L."/>
        </authorList>
    </citation>
    <scope>NUCLEOTIDE SEQUENCE [LARGE SCALE GENOMIC DNA]</scope>
    <source>
        <strain evidence="2 3">DSM 17792</strain>
    </source>
</reference>
<evidence type="ECO:0000256" key="1">
    <source>
        <dbReference type="SAM" id="MobiDB-lite"/>
    </source>
</evidence>
<feature type="compositionally biased region" description="Acidic residues" evidence="1">
    <location>
        <begin position="78"/>
        <end position="89"/>
    </location>
</feature>
<feature type="region of interest" description="Disordered" evidence="1">
    <location>
        <begin position="71"/>
        <end position="108"/>
    </location>
</feature>
<proteinExistence type="predicted"/>
<organism evidence="2 3">
    <name type="scientific">Qipengyuania vulgaris</name>
    <dbReference type="NCBI Taxonomy" id="291985"/>
    <lineage>
        <taxon>Bacteria</taxon>
        <taxon>Pseudomonadati</taxon>
        <taxon>Pseudomonadota</taxon>
        <taxon>Alphaproteobacteria</taxon>
        <taxon>Sphingomonadales</taxon>
        <taxon>Erythrobacteraceae</taxon>
        <taxon>Qipengyuania</taxon>
    </lineage>
</organism>
<dbReference type="AlphaFoldDB" id="A0A844XR85"/>
<protein>
    <submittedName>
        <fullName evidence="2">Uncharacterized protein</fullName>
    </submittedName>
</protein>
<dbReference type="EMBL" id="WTYC01000005">
    <property type="protein sequence ID" value="MXO48645.1"/>
    <property type="molecule type" value="Genomic_DNA"/>
</dbReference>
<dbReference type="OrthoDB" id="9937481at2"/>
<dbReference type="Proteomes" id="UP000448199">
    <property type="component" value="Unassembled WGS sequence"/>
</dbReference>
<name>A0A844XR85_9SPHN</name>
<gene>
    <name evidence="2" type="ORF">GRI69_10280</name>
</gene>
<evidence type="ECO:0000313" key="3">
    <source>
        <dbReference type="Proteomes" id="UP000448199"/>
    </source>
</evidence>
<evidence type="ECO:0000313" key="2">
    <source>
        <dbReference type="EMBL" id="MXO48645.1"/>
    </source>
</evidence>
<dbReference type="RefSeq" id="WP_160728206.1">
    <property type="nucleotide sequence ID" value="NZ_WTYC01000005.1"/>
</dbReference>